<dbReference type="EMBL" id="CAJVPL010000652">
    <property type="protein sequence ID" value="CAG8518313.1"/>
    <property type="molecule type" value="Genomic_DNA"/>
</dbReference>
<feature type="region of interest" description="Disordered" evidence="5">
    <location>
        <begin position="164"/>
        <end position="206"/>
    </location>
</feature>
<accession>A0A9N9F8L6</accession>
<feature type="compositionally biased region" description="Basic and acidic residues" evidence="5">
    <location>
        <begin position="129"/>
        <end position="143"/>
    </location>
</feature>
<keyword evidence="3" id="KW-0175">Coiled coil</keyword>
<dbReference type="GO" id="GO:0019843">
    <property type="term" value="F:rRNA binding"/>
    <property type="evidence" value="ECO:0007669"/>
    <property type="project" value="TreeGrafter"/>
</dbReference>
<comment type="caution">
    <text evidence="6">The sequence shown here is derived from an EMBL/GenBank/DDBJ whole genome shotgun (WGS) entry which is preliminary data.</text>
</comment>
<evidence type="ECO:0000256" key="5">
    <source>
        <dbReference type="SAM" id="MobiDB-lite"/>
    </source>
</evidence>
<dbReference type="AlphaFoldDB" id="A0A9N9F8L6"/>
<comment type="similarity">
    <text evidence="2">Belongs to the RRP17 family.</text>
</comment>
<keyword evidence="4" id="KW-0539">Nucleus</keyword>
<evidence type="ECO:0000256" key="1">
    <source>
        <dbReference type="ARBA" id="ARBA00004604"/>
    </source>
</evidence>
<feature type="region of interest" description="Disordered" evidence="5">
    <location>
        <begin position="34"/>
        <end position="143"/>
    </location>
</feature>
<dbReference type="PANTHER" id="PTHR14577">
    <property type="entry name" value="NUCLEOLAR PROTEIN 12"/>
    <property type="match status" value="1"/>
</dbReference>
<dbReference type="Pfam" id="PF09805">
    <property type="entry name" value="Nop25"/>
    <property type="match status" value="1"/>
</dbReference>
<gene>
    <name evidence="6" type="ORF">AGERDE_LOCUS5101</name>
</gene>
<evidence type="ECO:0000313" key="6">
    <source>
        <dbReference type="EMBL" id="CAG8518313.1"/>
    </source>
</evidence>
<feature type="compositionally biased region" description="Acidic residues" evidence="5">
    <location>
        <begin position="83"/>
        <end position="110"/>
    </location>
</feature>
<organism evidence="6 7">
    <name type="scientific">Ambispora gerdemannii</name>
    <dbReference type="NCBI Taxonomy" id="144530"/>
    <lineage>
        <taxon>Eukaryota</taxon>
        <taxon>Fungi</taxon>
        <taxon>Fungi incertae sedis</taxon>
        <taxon>Mucoromycota</taxon>
        <taxon>Glomeromycotina</taxon>
        <taxon>Glomeromycetes</taxon>
        <taxon>Archaeosporales</taxon>
        <taxon>Ambisporaceae</taxon>
        <taxon>Ambispora</taxon>
    </lineage>
</organism>
<protein>
    <submittedName>
        <fullName evidence="6">4479_t:CDS:1</fullName>
    </submittedName>
</protein>
<dbReference type="Proteomes" id="UP000789831">
    <property type="component" value="Unassembled WGS sequence"/>
</dbReference>
<keyword evidence="7" id="KW-1185">Reference proteome</keyword>
<feature type="compositionally biased region" description="Basic residues" evidence="5">
    <location>
        <begin position="197"/>
        <end position="206"/>
    </location>
</feature>
<dbReference type="InterPro" id="IPR019186">
    <property type="entry name" value="Nucleolar_protein_12"/>
</dbReference>
<proteinExistence type="inferred from homology"/>
<dbReference type="GO" id="GO:0005730">
    <property type="term" value="C:nucleolus"/>
    <property type="evidence" value="ECO:0007669"/>
    <property type="project" value="UniProtKB-SubCell"/>
</dbReference>
<evidence type="ECO:0000313" key="7">
    <source>
        <dbReference type="Proteomes" id="UP000789831"/>
    </source>
</evidence>
<sequence length="206" mass="24437">MRFEYTYKPDYYVLSNREFLTGFHKRKLERRAKAQEYAKQQAKKEHVQAVKEQREARQKETKERLEKLQSIIDKTYGVKKESGDEDGEKGEDTFDSSSEDITNDNFEEEIWNNRQKGNKKESNNNNSDSKLKSKDQSLSDMKEYRTRDTLTTVTIVEDFKISNVNDNDSNINSNNHKYSHHNRSNKHNGNNIQKSNKSNKKFRKRK</sequence>
<comment type="subcellular location">
    <subcellularLocation>
        <location evidence="1">Nucleus</location>
        <location evidence="1">Nucleolus</location>
    </subcellularLocation>
</comment>
<evidence type="ECO:0000256" key="2">
    <source>
        <dbReference type="ARBA" id="ARBA00007175"/>
    </source>
</evidence>
<feature type="compositionally biased region" description="Basic and acidic residues" evidence="5">
    <location>
        <begin position="34"/>
        <end position="67"/>
    </location>
</feature>
<evidence type="ECO:0000256" key="3">
    <source>
        <dbReference type="ARBA" id="ARBA00023054"/>
    </source>
</evidence>
<name>A0A9N9F8L6_9GLOM</name>
<feature type="compositionally biased region" description="Basic residues" evidence="5">
    <location>
        <begin position="177"/>
        <end position="186"/>
    </location>
</feature>
<feature type="compositionally biased region" description="Low complexity" evidence="5">
    <location>
        <begin position="164"/>
        <end position="175"/>
    </location>
</feature>
<reference evidence="6" key="1">
    <citation type="submission" date="2021-06" db="EMBL/GenBank/DDBJ databases">
        <authorList>
            <person name="Kallberg Y."/>
            <person name="Tangrot J."/>
            <person name="Rosling A."/>
        </authorList>
    </citation>
    <scope>NUCLEOTIDE SEQUENCE</scope>
    <source>
        <strain evidence="6">MT106</strain>
    </source>
</reference>
<evidence type="ECO:0000256" key="4">
    <source>
        <dbReference type="ARBA" id="ARBA00023242"/>
    </source>
</evidence>
<dbReference type="PANTHER" id="PTHR14577:SF0">
    <property type="entry name" value="NUCLEOLAR PROTEIN 12"/>
    <property type="match status" value="1"/>
</dbReference>
<dbReference type="OrthoDB" id="551633at2759"/>